<dbReference type="FunFam" id="3.40.50.1260:FF:000003">
    <property type="entry name" value="Phosphoglycerate kinase"/>
    <property type="match status" value="1"/>
</dbReference>
<dbReference type="GO" id="GO:0004618">
    <property type="term" value="F:phosphoglycerate kinase activity"/>
    <property type="evidence" value="ECO:0007669"/>
    <property type="project" value="UniProtKB-UniRule"/>
</dbReference>
<organism evidence="16 17">
    <name type="scientific">Candidatus Thermoflexus japonica</name>
    <dbReference type="NCBI Taxonomy" id="2035417"/>
    <lineage>
        <taxon>Bacteria</taxon>
        <taxon>Bacillati</taxon>
        <taxon>Chloroflexota</taxon>
        <taxon>Thermoflexia</taxon>
        <taxon>Thermoflexales</taxon>
        <taxon>Thermoflexaceae</taxon>
        <taxon>Thermoflexus</taxon>
    </lineage>
</organism>
<evidence type="ECO:0000256" key="13">
    <source>
        <dbReference type="PIRSR" id="PIRSR000724-1"/>
    </source>
</evidence>
<evidence type="ECO:0000256" key="10">
    <source>
        <dbReference type="ARBA" id="ARBA00022840"/>
    </source>
</evidence>
<reference evidence="17" key="1">
    <citation type="submission" date="2017-09" db="EMBL/GenBank/DDBJ databases">
        <title>Metaegenomics of thermophilic ammonia-oxidizing enrichment culture.</title>
        <authorList>
            <person name="Kato S."/>
            <person name="Suzuki K."/>
        </authorList>
    </citation>
    <scope>NUCLEOTIDE SEQUENCE [LARGE SCALE GENOMIC DNA]</scope>
</reference>
<feature type="binding site" evidence="12">
    <location>
        <position position="117"/>
    </location>
    <ligand>
        <name>substrate</name>
    </ligand>
</feature>
<dbReference type="InterPro" id="IPR036043">
    <property type="entry name" value="Phosphoglycerate_kinase_sf"/>
</dbReference>
<dbReference type="EMBL" id="BEHY01000145">
    <property type="protein sequence ID" value="GBD10279.1"/>
    <property type="molecule type" value="Genomic_DNA"/>
</dbReference>
<dbReference type="Proteomes" id="UP000236642">
    <property type="component" value="Unassembled WGS sequence"/>
</dbReference>
<comment type="subcellular location">
    <subcellularLocation>
        <location evidence="12">Cytoplasm</location>
    </subcellularLocation>
</comment>
<comment type="caution">
    <text evidence="16">The sequence shown here is derived from an EMBL/GenBank/DDBJ whole genome shotgun (WGS) entry which is preliminary data.</text>
</comment>
<dbReference type="Gene3D" id="3.40.50.1260">
    <property type="entry name" value="Phosphoglycerate kinase, N-terminal domain"/>
    <property type="match status" value="2"/>
</dbReference>
<evidence type="ECO:0000313" key="17">
    <source>
        <dbReference type="Proteomes" id="UP000236642"/>
    </source>
</evidence>
<keyword evidence="11 12" id="KW-0324">Glycolysis</keyword>
<dbReference type="AlphaFoldDB" id="A0A2H5Y9Z8"/>
<dbReference type="GO" id="GO:0006094">
    <property type="term" value="P:gluconeogenesis"/>
    <property type="evidence" value="ECO:0007669"/>
    <property type="project" value="TreeGrafter"/>
</dbReference>
<keyword evidence="9 12" id="KW-0418">Kinase</keyword>
<feature type="binding site" evidence="13">
    <location>
        <position position="150"/>
    </location>
    <ligand>
        <name>(2R)-3-phosphoglycerate</name>
        <dbReference type="ChEBI" id="CHEBI:58272"/>
    </ligand>
</feature>
<evidence type="ECO:0000256" key="1">
    <source>
        <dbReference type="ARBA" id="ARBA00000642"/>
    </source>
</evidence>
<dbReference type="PANTHER" id="PTHR11406">
    <property type="entry name" value="PHOSPHOGLYCERATE KINASE"/>
    <property type="match status" value="1"/>
</dbReference>
<evidence type="ECO:0000256" key="5">
    <source>
        <dbReference type="ARBA" id="ARBA00013061"/>
    </source>
</evidence>
<gene>
    <name evidence="12 16" type="primary">pgk</name>
    <name evidence="16" type="ORF">HRbin22_02546</name>
</gene>
<feature type="binding site" evidence="12">
    <location>
        <position position="36"/>
    </location>
    <ligand>
        <name>substrate</name>
    </ligand>
</feature>
<dbReference type="CDD" id="cd00318">
    <property type="entry name" value="Phosphoglycerate_kinase"/>
    <property type="match status" value="1"/>
</dbReference>
<comment type="pathway">
    <text evidence="2 12">Carbohydrate degradation; glycolysis; pyruvate from D-glyceraldehyde 3-phosphate: step 2/5.</text>
</comment>
<dbReference type="PIRSF" id="PIRSF000724">
    <property type="entry name" value="Pgk"/>
    <property type="match status" value="1"/>
</dbReference>
<dbReference type="UniPathway" id="UPA00109">
    <property type="reaction ID" value="UER00185"/>
</dbReference>
<dbReference type="EC" id="2.7.2.3" evidence="5 12"/>
<keyword evidence="12" id="KW-0963">Cytoplasm</keyword>
<dbReference type="SUPFAM" id="SSF53748">
    <property type="entry name" value="Phosphoglycerate kinase"/>
    <property type="match status" value="1"/>
</dbReference>
<dbReference type="GO" id="GO:0005524">
    <property type="term" value="F:ATP binding"/>
    <property type="evidence" value="ECO:0007669"/>
    <property type="project" value="UniProtKB-KW"/>
</dbReference>
<dbReference type="GO" id="GO:0005829">
    <property type="term" value="C:cytosol"/>
    <property type="evidence" value="ECO:0007669"/>
    <property type="project" value="TreeGrafter"/>
</dbReference>
<dbReference type="FunFam" id="3.40.50.1260:FF:000006">
    <property type="entry name" value="Phosphoglycerate kinase"/>
    <property type="match status" value="1"/>
</dbReference>
<dbReference type="PRINTS" id="PR00477">
    <property type="entry name" value="PHGLYCKINASE"/>
</dbReference>
<feature type="binding site" evidence="12 13">
    <location>
        <begin position="21"/>
        <end position="23"/>
    </location>
    <ligand>
        <name>substrate</name>
    </ligand>
</feature>
<dbReference type="InterPro" id="IPR015911">
    <property type="entry name" value="Phosphoglycerate_kinase_CS"/>
</dbReference>
<comment type="caution">
    <text evidence="12">Lacks conserved residue(s) required for the propagation of feature annotation.</text>
</comment>
<feature type="binding site" evidence="12 14">
    <location>
        <begin position="345"/>
        <end position="348"/>
    </location>
    <ligand>
        <name>ATP</name>
        <dbReference type="ChEBI" id="CHEBI:30616"/>
    </ligand>
</feature>
<comment type="similarity">
    <text evidence="3 12 15">Belongs to the phosphoglycerate kinase family.</text>
</comment>
<comment type="catalytic activity">
    <reaction evidence="1 12 15">
        <text>(2R)-3-phosphoglycerate + ATP = (2R)-3-phospho-glyceroyl phosphate + ADP</text>
        <dbReference type="Rhea" id="RHEA:14801"/>
        <dbReference type="ChEBI" id="CHEBI:30616"/>
        <dbReference type="ChEBI" id="CHEBI:57604"/>
        <dbReference type="ChEBI" id="CHEBI:58272"/>
        <dbReference type="ChEBI" id="CHEBI:456216"/>
        <dbReference type="EC" id="2.7.2.3"/>
    </reaction>
</comment>
<dbReference type="InterPro" id="IPR015824">
    <property type="entry name" value="Phosphoglycerate_kinase_N"/>
</dbReference>
<dbReference type="GO" id="GO:0043531">
    <property type="term" value="F:ADP binding"/>
    <property type="evidence" value="ECO:0007669"/>
    <property type="project" value="TreeGrafter"/>
</dbReference>
<dbReference type="HAMAP" id="MF_00145">
    <property type="entry name" value="Phosphoglyc_kinase"/>
    <property type="match status" value="1"/>
</dbReference>
<comment type="subunit">
    <text evidence="4 12">Monomer.</text>
</comment>
<evidence type="ECO:0000256" key="6">
    <source>
        <dbReference type="ARBA" id="ARBA00016471"/>
    </source>
</evidence>
<dbReference type="PANTHER" id="PTHR11406:SF23">
    <property type="entry name" value="PHOSPHOGLYCERATE KINASE 1, CHLOROPLASTIC-RELATED"/>
    <property type="match status" value="1"/>
</dbReference>
<feature type="binding site" evidence="12 13">
    <location>
        <begin position="59"/>
        <end position="62"/>
    </location>
    <ligand>
        <name>substrate</name>
    </ligand>
</feature>
<feature type="binding site" evidence="13">
    <location>
        <position position="117"/>
    </location>
    <ligand>
        <name>(2R)-3-phosphoglycerate</name>
        <dbReference type="ChEBI" id="CHEBI:58272"/>
    </ligand>
</feature>
<accession>A0A2H5Y9Z8</accession>
<evidence type="ECO:0000313" key="16">
    <source>
        <dbReference type="EMBL" id="GBD10279.1"/>
    </source>
</evidence>
<evidence type="ECO:0000256" key="7">
    <source>
        <dbReference type="ARBA" id="ARBA00022679"/>
    </source>
</evidence>
<dbReference type="InterPro" id="IPR001576">
    <property type="entry name" value="Phosphoglycerate_kinase"/>
</dbReference>
<dbReference type="Pfam" id="PF00162">
    <property type="entry name" value="PGK"/>
    <property type="match status" value="1"/>
</dbReference>
<evidence type="ECO:0000256" key="3">
    <source>
        <dbReference type="ARBA" id="ARBA00008982"/>
    </source>
</evidence>
<evidence type="ECO:0000256" key="9">
    <source>
        <dbReference type="ARBA" id="ARBA00022777"/>
    </source>
</evidence>
<dbReference type="PROSITE" id="PS00111">
    <property type="entry name" value="PGLYCERATE_KINASE"/>
    <property type="match status" value="1"/>
</dbReference>
<keyword evidence="8 12" id="KW-0547">Nucleotide-binding</keyword>
<feature type="binding site" evidence="12 14">
    <location>
        <position position="319"/>
    </location>
    <ligand>
        <name>ATP</name>
        <dbReference type="ChEBI" id="CHEBI:30616"/>
    </ligand>
</feature>
<dbReference type="GO" id="GO:0006096">
    <property type="term" value="P:glycolytic process"/>
    <property type="evidence" value="ECO:0007669"/>
    <property type="project" value="UniProtKB-UniRule"/>
</dbReference>
<name>A0A2H5Y9Z8_9CHLR</name>
<evidence type="ECO:0000256" key="12">
    <source>
        <dbReference type="HAMAP-Rule" id="MF_00145"/>
    </source>
</evidence>
<sequence>MNKMTVRDVDVRGRRVLVRVDFNVPIAEGRVADDTRIRATLPTLQYLLDQGAALIVMSHLGRPKKPDPAFSLKPVAERLSELLGRPVQMAPDCVGPEVEAMAAALQPGQVLLLENLRFHPEEEKNDPDFARQLARLGDLCVNDAFGAAHRAHASVEAIARFIPVVAGFLMEKEIRYLSQALTNPGRPFVAILGGAKISDKIGVIESLLARADRVLIGGGMANTFLKARGYEVGDSLVEDEAMETARQLLERGGDRLWLPVDVVIADAFAPDAQTRVVPIDQVPAGWRILDIGPQTVARYAEEIRRAAFIVWNGPMGVFEFPRFAEGTFAIARAIADSGATSIVGGGDSVAAVHAAGVADRITHISTGGGASLEFLEGRTLPGIAALAERP</sequence>
<protein>
    <recommendedName>
        <fullName evidence="6 12">Phosphoglycerate kinase</fullName>
        <ecNumber evidence="5 12">2.7.2.3</ecNumber>
    </recommendedName>
</protein>
<keyword evidence="10 12" id="KW-0067">ATP-binding</keyword>
<evidence type="ECO:0000256" key="11">
    <source>
        <dbReference type="ARBA" id="ARBA00023152"/>
    </source>
</evidence>
<feature type="binding site" evidence="12">
    <location>
        <position position="150"/>
    </location>
    <ligand>
        <name>substrate</name>
    </ligand>
</feature>
<evidence type="ECO:0000256" key="2">
    <source>
        <dbReference type="ARBA" id="ARBA00004838"/>
    </source>
</evidence>
<proteinExistence type="inferred from homology"/>
<evidence type="ECO:0000256" key="15">
    <source>
        <dbReference type="RuleBase" id="RU000532"/>
    </source>
</evidence>
<evidence type="ECO:0000256" key="8">
    <source>
        <dbReference type="ARBA" id="ARBA00022741"/>
    </source>
</evidence>
<evidence type="ECO:0000256" key="4">
    <source>
        <dbReference type="ARBA" id="ARBA00011245"/>
    </source>
</evidence>
<keyword evidence="7 12" id="KW-0808">Transferase</keyword>
<feature type="binding site" evidence="12 14">
    <location>
        <position position="200"/>
    </location>
    <ligand>
        <name>ATP</name>
        <dbReference type="ChEBI" id="CHEBI:30616"/>
    </ligand>
</feature>
<evidence type="ECO:0000256" key="14">
    <source>
        <dbReference type="PIRSR" id="PIRSR000724-2"/>
    </source>
</evidence>
<feature type="binding site" evidence="13">
    <location>
        <position position="36"/>
    </location>
    <ligand>
        <name>(2R)-3-phosphoglycerate</name>
        <dbReference type="ChEBI" id="CHEBI:58272"/>
    </ligand>
</feature>